<keyword evidence="2" id="KW-0689">Ribosomal protein</keyword>
<dbReference type="PANTHER" id="PTHR10759">
    <property type="entry name" value="60S RIBOSOMAL PROTEIN L34"/>
    <property type="match status" value="1"/>
</dbReference>
<evidence type="ECO:0000313" key="7">
    <source>
        <dbReference type="Proteomes" id="UP001300502"/>
    </source>
</evidence>
<dbReference type="GO" id="GO:0006412">
    <property type="term" value="P:translation"/>
    <property type="evidence" value="ECO:0007669"/>
    <property type="project" value="InterPro"/>
</dbReference>
<keyword evidence="3" id="KW-0687">Ribonucleoprotein</keyword>
<proteinExistence type="inferred from homology"/>
<comment type="caution">
    <text evidence="6">The sequence shown here is derived from an EMBL/GenBank/DDBJ whole genome shotgun (WGS) entry which is preliminary data.</text>
</comment>
<dbReference type="InterPro" id="IPR018065">
    <property type="entry name" value="Ribosomal_eL34_CS"/>
</dbReference>
<dbReference type="HAMAP" id="MF_00349">
    <property type="entry name" value="Ribosomal_eL34"/>
    <property type="match status" value="1"/>
</dbReference>
<evidence type="ECO:0000256" key="3">
    <source>
        <dbReference type="ARBA" id="ARBA00023274"/>
    </source>
</evidence>
<dbReference type="AlphaFoldDB" id="A0AAV9IE35"/>
<dbReference type="GO" id="GO:0003735">
    <property type="term" value="F:structural constituent of ribosome"/>
    <property type="evidence" value="ECO:0007669"/>
    <property type="project" value="InterPro"/>
</dbReference>
<organism evidence="6 7">
    <name type="scientific">Galdieria yellowstonensis</name>
    <dbReference type="NCBI Taxonomy" id="3028027"/>
    <lineage>
        <taxon>Eukaryota</taxon>
        <taxon>Rhodophyta</taxon>
        <taxon>Bangiophyceae</taxon>
        <taxon>Galdieriales</taxon>
        <taxon>Galdieriaceae</taxon>
        <taxon>Galdieria</taxon>
    </lineage>
</organism>
<evidence type="ECO:0000256" key="4">
    <source>
        <dbReference type="ARBA" id="ARBA00035227"/>
    </source>
</evidence>
<protein>
    <recommendedName>
        <fullName evidence="4">Large ribosomal subunit protein eL34</fullName>
    </recommendedName>
</protein>
<sequence>MPDKRVVLRRRHPYNTRSNRIKKVRTPGGRLVVQYPGKKGKVPRCGDTGKPLQGIPALRPIEYSRISKRQKTVNRAYGGNLCAKAVRERILRAFLVEEQKLVKKVLKAQKAAAKK</sequence>
<evidence type="ECO:0000313" key="6">
    <source>
        <dbReference type="EMBL" id="KAK4525584.1"/>
    </source>
</evidence>
<evidence type="ECO:0000256" key="1">
    <source>
        <dbReference type="ARBA" id="ARBA00009875"/>
    </source>
</evidence>
<keyword evidence="7" id="KW-1185">Reference proteome</keyword>
<reference evidence="6 7" key="1">
    <citation type="submission" date="2022-07" db="EMBL/GenBank/DDBJ databases">
        <title>Genome-wide signatures of adaptation to extreme environments.</title>
        <authorList>
            <person name="Cho C.H."/>
            <person name="Yoon H.S."/>
        </authorList>
    </citation>
    <scope>NUCLEOTIDE SEQUENCE [LARGE SCALE GENOMIC DNA]</scope>
    <source>
        <strain evidence="6 7">108.79 E11</strain>
    </source>
</reference>
<accession>A0AAV9IE35</accession>
<dbReference type="Gene3D" id="6.20.340.10">
    <property type="match status" value="1"/>
</dbReference>
<name>A0AAV9IE35_9RHOD</name>
<evidence type="ECO:0000256" key="5">
    <source>
        <dbReference type="SAM" id="MobiDB-lite"/>
    </source>
</evidence>
<feature type="region of interest" description="Disordered" evidence="5">
    <location>
        <begin position="32"/>
        <end position="51"/>
    </location>
</feature>
<dbReference type="InterPro" id="IPR038562">
    <property type="entry name" value="Ribosomal_eL34_C_sf"/>
</dbReference>
<evidence type="ECO:0000256" key="2">
    <source>
        <dbReference type="ARBA" id="ARBA00022980"/>
    </source>
</evidence>
<gene>
    <name evidence="6" type="ORF">GAYE_SCF13G3492</name>
</gene>
<dbReference type="Proteomes" id="UP001300502">
    <property type="component" value="Unassembled WGS sequence"/>
</dbReference>
<dbReference type="Pfam" id="PF01199">
    <property type="entry name" value="Ribosomal_L34e"/>
    <property type="match status" value="1"/>
</dbReference>
<dbReference type="EMBL" id="JANCYU010000031">
    <property type="protein sequence ID" value="KAK4525584.1"/>
    <property type="molecule type" value="Genomic_DNA"/>
</dbReference>
<dbReference type="Gene3D" id="6.20.370.70">
    <property type="match status" value="1"/>
</dbReference>
<dbReference type="GO" id="GO:1990904">
    <property type="term" value="C:ribonucleoprotein complex"/>
    <property type="evidence" value="ECO:0007669"/>
    <property type="project" value="UniProtKB-KW"/>
</dbReference>
<dbReference type="InterPro" id="IPR047868">
    <property type="entry name" value="Ribosomal_L34e_arc-type"/>
</dbReference>
<dbReference type="GO" id="GO:0005840">
    <property type="term" value="C:ribosome"/>
    <property type="evidence" value="ECO:0007669"/>
    <property type="project" value="UniProtKB-KW"/>
</dbReference>
<dbReference type="PROSITE" id="PS01145">
    <property type="entry name" value="RIBOSOMAL_L34E"/>
    <property type="match status" value="1"/>
</dbReference>
<dbReference type="PRINTS" id="PR01250">
    <property type="entry name" value="RIBOSOMALL34"/>
</dbReference>
<comment type="similarity">
    <text evidence="1">Belongs to the eukaryotic ribosomal protein eL34 family.</text>
</comment>
<dbReference type="InterPro" id="IPR008195">
    <property type="entry name" value="Ribosomal_eL34"/>
</dbReference>